<name>A0A059CPH7_EUCGR</name>
<gene>
    <name evidence="1" type="ORF">EUGRSUZ_C01464</name>
</gene>
<sequence length="78" mass="8805">MCVRAFWKIRSRLWNVRREVVGGVEPNREEGDFSGGQQQALALVQATPRARRGTARLLAAAVHHLILPLSDLGNFRQR</sequence>
<dbReference type="EMBL" id="KK198755">
    <property type="protein sequence ID" value="KCW80129.1"/>
    <property type="molecule type" value="Genomic_DNA"/>
</dbReference>
<reference evidence="1" key="1">
    <citation type="submission" date="2013-07" db="EMBL/GenBank/DDBJ databases">
        <title>The genome of Eucalyptus grandis.</title>
        <authorList>
            <person name="Schmutz J."/>
            <person name="Hayes R."/>
            <person name="Myburg A."/>
            <person name="Tuskan G."/>
            <person name="Grattapaglia D."/>
            <person name="Rokhsar D.S."/>
        </authorList>
    </citation>
    <scope>NUCLEOTIDE SEQUENCE</scope>
    <source>
        <tissue evidence="1">Leaf extractions</tissue>
    </source>
</reference>
<accession>A0A059CPH7</accession>
<protein>
    <submittedName>
        <fullName evidence="1">Uncharacterized protein</fullName>
    </submittedName>
</protein>
<organism evidence="1">
    <name type="scientific">Eucalyptus grandis</name>
    <name type="common">Flooded gum</name>
    <dbReference type="NCBI Taxonomy" id="71139"/>
    <lineage>
        <taxon>Eukaryota</taxon>
        <taxon>Viridiplantae</taxon>
        <taxon>Streptophyta</taxon>
        <taxon>Embryophyta</taxon>
        <taxon>Tracheophyta</taxon>
        <taxon>Spermatophyta</taxon>
        <taxon>Magnoliopsida</taxon>
        <taxon>eudicotyledons</taxon>
        <taxon>Gunneridae</taxon>
        <taxon>Pentapetalae</taxon>
        <taxon>rosids</taxon>
        <taxon>malvids</taxon>
        <taxon>Myrtales</taxon>
        <taxon>Myrtaceae</taxon>
        <taxon>Myrtoideae</taxon>
        <taxon>Eucalypteae</taxon>
        <taxon>Eucalyptus</taxon>
    </lineage>
</organism>
<evidence type="ECO:0000313" key="1">
    <source>
        <dbReference type="EMBL" id="KCW80129.1"/>
    </source>
</evidence>
<dbReference type="AlphaFoldDB" id="A0A059CPH7"/>
<dbReference type="InParanoid" id="A0A059CPH7"/>
<dbReference type="Gramene" id="KCW80129">
    <property type="protein sequence ID" value="KCW80129"/>
    <property type="gene ID" value="EUGRSUZ_C01464"/>
</dbReference>
<proteinExistence type="predicted"/>